<sequence length="190" mass="21042">MISITGIDNTQRGATLVVALTLLLVMTLMATTSLQSNVLQSRMAANLQDQTVAFEASETVLLYAEMWLAALKVAPELTDYDSWNSGDTAFIFDSRNSSALQQQLAHLGSVNNWIDRAKPASDFNPVHVARTHEQPRVSFEVIDFSADDKTLGYLYGQGRGVVTFRLYGRSTGVTGNSEVVLISEYRKRFR</sequence>
<evidence type="ECO:0000313" key="2">
    <source>
        <dbReference type="EMBL" id="UTW05643.1"/>
    </source>
</evidence>
<protein>
    <recommendedName>
        <fullName evidence="1">Type 4 fimbrial biogenesis protein PilX N-terminal domain-containing protein</fullName>
    </recommendedName>
</protein>
<evidence type="ECO:0000259" key="1">
    <source>
        <dbReference type="Pfam" id="PF14341"/>
    </source>
</evidence>
<gene>
    <name evidence="2" type="ORF">KDX31_19835</name>
</gene>
<dbReference type="EMBL" id="CP073345">
    <property type="protein sequence ID" value="UTW05643.1"/>
    <property type="molecule type" value="Genomic_DNA"/>
</dbReference>
<accession>A0ABY5H1V3</accession>
<feature type="domain" description="Type 4 fimbrial biogenesis protein PilX N-terminal" evidence="1">
    <location>
        <begin position="12"/>
        <end position="60"/>
    </location>
</feature>
<organism evidence="2 3">
    <name type="scientific">Amphritea atlantica</name>
    <dbReference type="NCBI Taxonomy" id="355243"/>
    <lineage>
        <taxon>Bacteria</taxon>
        <taxon>Pseudomonadati</taxon>
        <taxon>Pseudomonadota</taxon>
        <taxon>Gammaproteobacteria</taxon>
        <taxon>Oceanospirillales</taxon>
        <taxon>Oceanospirillaceae</taxon>
        <taxon>Amphritea</taxon>
    </lineage>
</organism>
<keyword evidence="2" id="KW-0614">Plasmid</keyword>
<evidence type="ECO:0000313" key="3">
    <source>
        <dbReference type="Proteomes" id="UP001059950"/>
    </source>
</evidence>
<keyword evidence="3" id="KW-1185">Reference proteome</keyword>
<geneLocation type="plasmid" evidence="2 3">
    <name>unnamed</name>
</geneLocation>
<reference evidence="2" key="1">
    <citation type="submission" date="2021-04" db="EMBL/GenBank/DDBJ databases">
        <title>Oceanospirillales bacteria with DddD are important DMSP degraders in coastal seawater.</title>
        <authorList>
            <person name="Liu J."/>
        </authorList>
    </citation>
    <scope>NUCLEOTIDE SEQUENCE</scope>
    <source>
        <strain evidence="2">GY6</strain>
        <plasmid evidence="2">unnamed</plasmid>
    </source>
</reference>
<dbReference type="Proteomes" id="UP001059950">
    <property type="component" value="Plasmid unnamed"/>
</dbReference>
<dbReference type="InterPro" id="IPR025746">
    <property type="entry name" value="PilX_N_dom"/>
</dbReference>
<name>A0ABY5H1V3_9GAMM</name>
<dbReference type="Pfam" id="PF14341">
    <property type="entry name" value="PilX_N"/>
    <property type="match status" value="1"/>
</dbReference>
<proteinExistence type="predicted"/>